<dbReference type="EMBL" id="FR695866">
    <property type="protein sequence ID" value="CBX27561.1"/>
    <property type="molecule type" value="Genomic_DNA"/>
</dbReference>
<dbReference type="InterPro" id="IPR043519">
    <property type="entry name" value="NT_sf"/>
</dbReference>
<comment type="similarity">
    <text evidence="6">Belongs to the GlnD family.</text>
</comment>
<dbReference type="InterPro" id="IPR013546">
    <property type="entry name" value="PII_UdlTrfase/GS_AdlTrfase"/>
</dbReference>
<dbReference type="Pfam" id="PF03445">
    <property type="entry name" value="DUF294"/>
    <property type="match status" value="1"/>
</dbReference>
<dbReference type="PANTHER" id="PTHR47320:SF1">
    <property type="entry name" value="BIFUNCTIONAL URIDYLYLTRANSFERASE_URIDYLYL-REMOVING ENZYME"/>
    <property type="match status" value="1"/>
</dbReference>
<evidence type="ECO:0000259" key="8">
    <source>
        <dbReference type="Pfam" id="PF08335"/>
    </source>
</evidence>
<name>E1YAG7_9BACT</name>
<dbReference type="SUPFAM" id="SSF81593">
    <property type="entry name" value="Nucleotidyltransferase substrate binding subunit/domain"/>
    <property type="match status" value="1"/>
</dbReference>
<keyword evidence="4 6" id="KW-0460">Magnesium</keyword>
<dbReference type="EC" id="3.1.4.-" evidence="6"/>
<dbReference type="InterPro" id="IPR005105">
    <property type="entry name" value="GlnD_Uridyltrans_N"/>
</dbReference>
<comment type="catalytic activity">
    <reaction evidence="6">
        <text>[protein-PII]-L-tyrosine + UTP = [protein-PII]-uridylyl-L-tyrosine + diphosphate</text>
        <dbReference type="Rhea" id="RHEA:13673"/>
        <dbReference type="Rhea" id="RHEA-COMP:12147"/>
        <dbReference type="Rhea" id="RHEA-COMP:12148"/>
        <dbReference type="ChEBI" id="CHEBI:33019"/>
        <dbReference type="ChEBI" id="CHEBI:46398"/>
        <dbReference type="ChEBI" id="CHEBI:46858"/>
        <dbReference type="ChEBI" id="CHEBI:90602"/>
        <dbReference type="EC" id="2.7.7.59"/>
    </reaction>
</comment>
<feature type="domain" description="PII-uridylyltransferase/Glutamine-synthetase adenylyltransferase" evidence="8">
    <location>
        <begin position="181"/>
        <end position="317"/>
    </location>
</feature>
<keyword evidence="3 6" id="KW-0378">Hydrolase</keyword>
<dbReference type="Pfam" id="PF08335">
    <property type="entry name" value="GlnD_UR_UTase"/>
    <property type="match status" value="1"/>
</dbReference>
<keyword evidence="1 6" id="KW-0808">Transferase</keyword>
<reference evidence="9" key="1">
    <citation type="journal article" date="2011" name="Environ. Microbiol.">
        <title>Genomic insights into the metabolic potential of the polycyclic aromatic hydrocarbon degrading sulfate-reducing Deltaproteobacterium N47.</title>
        <authorList>
            <person name="Bergmann F."/>
            <person name="Selesi D."/>
            <person name="Weinmaier T."/>
            <person name="Tischler P."/>
            <person name="Rattei T."/>
            <person name="Meckenstock R.U."/>
        </authorList>
    </citation>
    <scope>NUCLEOTIDE SEQUENCE</scope>
</reference>
<dbReference type="Gene3D" id="3.30.460.10">
    <property type="entry name" value="Beta Polymerase, domain 2"/>
    <property type="match status" value="1"/>
</dbReference>
<dbReference type="GO" id="GO:0006808">
    <property type="term" value="P:regulation of nitrogen utilization"/>
    <property type="evidence" value="ECO:0007669"/>
    <property type="project" value="UniProtKB-UniRule"/>
</dbReference>
<dbReference type="GO" id="GO:0008773">
    <property type="term" value="F:[protein-PII] uridylyltransferase activity"/>
    <property type="evidence" value="ECO:0007669"/>
    <property type="project" value="UniProtKB-UniRule"/>
</dbReference>
<evidence type="ECO:0000256" key="2">
    <source>
        <dbReference type="ARBA" id="ARBA00022695"/>
    </source>
</evidence>
<accession>E1YAG7</accession>
<protein>
    <recommendedName>
        <fullName evidence="6">Bifunctional uridylyltransferase/uridylyl-removing enzyme</fullName>
        <shortName evidence="6">UTase/UR</shortName>
    </recommendedName>
    <alternativeName>
        <fullName evidence="6">Bifunctional [protein-PII] modification enzyme</fullName>
    </alternativeName>
    <alternativeName>
        <fullName evidence="6">Bifunctional nitrogen sensor protein</fullName>
    </alternativeName>
    <domain>
        <recommendedName>
            <fullName evidence="6">[Protein-PII] uridylyltransferase</fullName>
            <shortName evidence="6">PII uridylyltransferase</shortName>
            <shortName evidence="6">UTase</shortName>
            <ecNumber evidence="6">2.7.7.59</ecNumber>
        </recommendedName>
    </domain>
    <domain>
        <recommendedName>
            <fullName evidence="6">[Protein-PII]-UMP uridylyl-removing enzyme</fullName>
            <shortName evidence="6">UR</shortName>
            <ecNumber evidence="6">3.1.4.-</ecNumber>
        </recommendedName>
    </domain>
</protein>
<organism evidence="9">
    <name type="scientific">uncultured Desulfobacterium sp</name>
    <dbReference type="NCBI Taxonomy" id="201089"/>
    <lineage>
        <taxon>Bacteria</taxon>
        <taxon>Pseudomonadati</taxon>
        <taxon>Thermodesulfobacteriota</taxon>
        <taxon>Desulfobacteria</taxon>
        <taxon>Desulfobacterales</taxon>
        <taxon>Desulfobacteriaceae</taxon>
        <taxon>Desulfobacterium</taxon>
        <taxon>environmental samples</taxon>
    </lineage>
</organism>
<keyword evidence="5 6" id="KW-0511">Multifunctional enzyme</keyword>
<comment type="domain">
    <text evidence="6">Has four distinct domains: an N-terminal nucleotidyltransferase (NT) domain responsible for UTase activity, a central HD domain that encodes UR activity, and two C-terminal ACT domains that seem to have a role in glutamine sensing.</text>
</comment>
<evidence type="ECO:0000256" key="1">
    <source>
        <dbReference type="ARBA" id="ARBA00022679"/>
    </source>
</evidence>
<comment type="catalytic activity">
    <reaction evidence="6">
        <text>[protein-PII]-uridylyl-L-tyrosine + H2O = [protein-PII]-L-tyrosine + UMP + H(+)</text>
        <dbReference type="Rhea" id="RHEA:48600"/>
        <dbReference type="Rhea" id="RHEA-COMP:12147"/>
        <dbReference type="Rhea" id="RHEA-COMP:12148"/>
        <dbReference type="ChEBI" id="CHEBI:15377"/>
        <dbReference type="ChEBI" id="CHEBI:15378"/>
        <dbReference type="ChEBI" id="CHEBI:46858"/>
        <dbReference type="ChEBI" id="CHEBI:57865"/>
        <dbReference type="ChEBI" id="CHEBI:90602"/>
    </reaction>
</comment>
<dbReference type="EC" id="2.7.7.59" evidence="6"/>
<evidence type="ECO:0000313" key="9">
    <source>
        <dbReference type="EMBL" id="CBX27561.1"/>
    </source>
</evidence>
<evidence type="ECO:0000259" key="7">
    <source>
        <dbReference type="Pfam" id="PF03445"/>
    </source>
</evidence>
<dbReference type="GO" id="GO:0008081">
    <property type="term" value="F:phosphoric diester hydrolase activity"/>
    <property type="evidence" value="ECO:0007669"/>
    <property type="project" value="UniProtKB-UniRule"/>
</dbReference>
<comment type="activity regulation">
    <text evidence="6">Uridylyltransferase (UTase) activity is inhibited by glutamine, while glutamine activates uridylyl-removing (UR) activity.</text>
</comment>
<gene>
    <name evidence="6" type="primary">glnD</name>
    <name evidence="9" type="ORF">N47_H23830</name>
</gene>
<dbReference type="HAMAP" id="MF_00277">
    <property type="entry name" value="PII_uridylyl_transf"/>
    <property type="match status" value="1"/>
</dbReference>
<dbReference type="AlphaFoldDB" id="E1YAG7"/>
<proteinExistence type="inferred from homology"/>
<dbReference type="PANTHER" id="PTHR47320">
    <property type="entry name" value="BIFUNCTIONAL URIDYLYLTRANSFERASE/URIDYLYL-REMOVING ENZYME"/>
    <property type="match status" value="1"/>
</dbReference>
<sequence length="502" mass="58740">MAIGAEKNLHNIKCENAAETLRRERQKLYEDSLKEYTPVFLEKHSRLMDDYFIESFEKSKIGPVMAIGRNPFAIIALGGYGREEQCLFSDVDLLFLFEDRVPEHTEKLIKEVVYPLWDIGLEVGYATRSLKECINMGASDNQILTSLLDARFICGMSFLYSRLMEQVHKKILNKGSEKIIRGLVESNSLRHQRYGDSAYMLEPNIKEGQGGLRDYHTILWIARILSDIKKPRDLEYYGYLSHNDFNDLSECLSFIWHVRNRLHYLAGRKCDQLYFEYQPKLANELKFKLENGHKPVERFLGELHGRMEFLKQQLMMFLYEFGYDRKQPRRRKFFKHTKIDGLEVTKRGSLNFISSEKILTDPELLIKIFEESVNLRIPLSAEAKRLIKEFGYLIDDTFISSDSAIRSFEKILVAPPASFNVLTEMLNTGFLECFIPEIKGIVNRIQFDEYHIYPVDRHSLRTVRTIKNFGTGDDITGDWLCGNLYQELKNKKYYYGLPFCMI</sequence>
<comment type="cofactor">
    <cofactor evidence="6">
        <name>Mg(2+)</name>
        <dbReference type="ChEBI" id="CHEBI:18420"/>
    </cofactor>
</comment>
<feature type="domain" description="Protein-PII uridylyltransferase N-terminal" evidence="7">
    <location>
        <begin position="69"/>
        <end position="120"/>
    </location>
</feature>
<comment type="function">
    <text evidence="6">Modifies, by uridylylation and deuridylylation, the PII regulatory proteins (GlnB and homologs), in response to the nitrogen status of the cell that GlnD senses through the glutamine level. Under low glutamine levels, catalyzes the conversion of the PII proteins and UTP to PII-UMP and PPi, while under higher glutamine levels, GlnD hydrolyzes PII-UMP to PII and UMP (deuridylylation). Thus, controls uridylylation state and activity of the PII proteins, and plays an important role in the regulation of nitrogen metabolism.</text>
</comment>
<keyword evidence="2 6" id="KW-0548">Nucleotidyltransferase</keyword>
<dbReference type="SUPFAM" id="SSF81301">
    <property type="entry name" value="Nucleotidyltransferase"/>
    <property type="match status" value="1"/>
</dbReference>
<evidence type="ECO:0000256" key="5">
    <source>
        <dbReference type="ARBA" id="ARBA00023268"/>
    </source>
</evidence>
<evidence type="ECO:0000256" key="4">
    <source>
        <dbReference type="ARBA" id="ARBA00022842"/>
    </source>
</evidence>
<evidence type="ECO:0000256" key="6">
    <source>
        <dbReference type="HAMAP-Rule" id="MF_00277"/>
    </source>
</evidence>
<dbReference type="InterPro" id="IPR010043">
    <property type="entry name" value="UTase/UR"/>
</dbReference>
<dbReference type="CDD" id="cd05401">
    <property type="entry name" value="NT_GlnE_GlnD_like"/>
    <property type="match status" value="1"/>
</dbReference>
<evidence type="ECO:0000256" key="3">
    <source>
        <dbReference type="ARBA" id="ARBA00022801"/>
    </source>
</evidence>
<feature type="region of interest" description="Uridylyltransferase" evidence="6">
    <location>
        <begin position="1"/>
        <end position="338"/>
    </location>
</feature>
<comment type="caution">
    <text evidence="6">Lacks conserved residue(s) required for the propagation of feature annotation.</text>
</comment>